<accession>A0A832MNX6</accession>
<comment type="caution">
    <text evidence="4">The sequence shown here is derived from an EMBL/GenBank/DDBJ whole genome shotgun (WGS) entry which is preliminary data.</text>
</comment>
<reference evidence="4" key="1">
    <citation type="journal article" date="2020" name="mSystems">
        <title>Genome- and Community-Level Interaction Insights into Carbon Utilization and Element Cycling Functions of Hydrothermarchaeota in Hydrothermal Sediment.</title>
        <authorList>
            <person name="Zhou Z."/>
            <person name="Liu Y."/>
            <person name="Xu W."/>
            <person name="Pan J."/>
            <person name="Luo Z.H."/>
            <person name="Li M."/>
        </authorList>
    </citation>
    <scope>NUCLEOTIDE SEQUENCE [LARGE SCALE GENOMIC DNA]</scope>
    <source>
        <strain evidence="4">SpSt-381</strain>
    </source>
</reference>
<dbReference type="InterPro" id="IPR050546">
    <property type="entry name" value="Glycosyl_Hydrlase_16"/>
</dbReference>
<dbReference type="SUPFAM" id="SSF49899">
    <property type="entry name" value="Concanavalin A-like lectins/glucanases"/>
    <property type="match status" value="1"/>
</dbReference>
<evidence type="ECO:0000256" key="1">
    <source>
        <dbReference type="ARBA" id="ARBA00006865"/>
    </source>
</evidence>
<dbReference type="CDD" id="cd08023">
    <property type="entry name" value="GH16_laminarinase_like"/>
    <property type="match status" value="1"/>
</dbReference>
<dbReference type="EMBL" id="DSQF01000030">
    <property type="protein sequence ID" value="HGZ44618.1"/>
    <property type="molecule type" value="Genomic_DNA"/>
</dbReference>
<dbReference type="Gene3D" id="2.60.120.200">
    <property type="match status" value="1"/>
</dbReference>
<gene>
    <name evidence="4" type="ORF">ENR23_14640</name>
</gene>
<dbReference type="InterPro" id="IPR000757">
    <property type="entry name" value="Beta-glucanase-like"/>
</dbReference>
<evidence type="ECO:0000313" key="4">
    <source>
        <dbReference type="EMBL" id="HGZ44618.1"/>
    </source>
</evidence>
<dbReference type="GO" id="GO:0005975">
    <property type="term" value="P:carbohydrate metabolic process"/>
    <property type="evidence" value="ECO:0007669"/>
    <property type="project" value="InterPro"/>
</dbReference>
<dbReference type="PROSITE" id="PS51257">
    <property type="entry name" value="PROKAR_LIPOPROTEIN"/>
    <property type="match status" value="1"/>
</dbReference>
<dbReference type="PROSITE" id="PS51762">
    <property type="entry name" value="GH16_2"/>
    <property type="match status" value="1"/>
</dbReference>
<feature type="signal peptide" evidence="2">
    <location>
        <begin position="1"/>
        <end position="28"/>
    </location>
</feature>
<keyword evidence="4" id="KW-0378">Hydrolase</keyword>
<dbReference type="GO" id="GO:0004553">
    <property type="term" value="F:hydrolase activity, hydrolyzing O-glycosyl compounds"/>
    <property type="evidence" value="ECO:0007669"/>
    <property type="project" value="InterPro"/>
</dbReference>
<name>A0A832MNX6_UNCEI</name>
<sequence length="280" mass="30631">MTRRARLGRGLGLALAVLAGAAATSACRREISGPEVPLRTIVWQDEFDGPAGQRPDSTKWGYDLGGSGWGNAQLEYDTDRPDNVALDGQGHLVITARREDYLGRAYTSARINTLGRFARTHGRFEARVRLPVGQGIWPAFWLLGGDFATVGWPECGEIDIMEYRGQEPRVVHGSVHGPGYSGGSAITRRFDLPVGTFDGDFHVFAVDWAPERITWLVDGIAYHTVTPANLPAGARWVFERPFFIILNVAVGGNFVGPPDASTVFPQRMTVDYVRVYGTAP</sequence>
<feature type="domain" description="GH16" evidence="3">
    <location>
        <begin position="29"/>
        <end position="280"/>
    </location>
</feature>
<evidence type="ECO:0000256" key="2">
    <source>
        <dbReference type="SAM" id="SignalP"/>
    </source>
</evidence>
<dbReference type="PANTHER" id="PTHR10963:SF55">
    <property type="entry name" value="GLYCOSIDE HYDROLASE FAMILY 16 PROTEIN"/>
    <property type="match status" value="1"/>
</dbReference>
<dbReference type="Pfam" id="PF00722">
    <property type="entry name" value="Glyco_hydro_16"/>
    <property type="match status" value="1"/>
</dbReference>
<proteinExistence type="inferred from homology"/>
<evidence type="ECO:0000259" key="3">
    <source>
        <dbReference type="PROSITE" id="PS51762"/>
    </source>
</evidence>
<protein>
    <submittedName>
        <fullName evidence="4">Glycoside hydrolase family 16 protein</fullName>
    </submittedName>
</protein>
<keyword evidence="2" id="KW-0732">Signal</keyword>
<feature type="chain" id="PRO_5032652598" evidence="2">
    <location>
        <begin position="29"/>
        <end position="280"/>
    </location>
</feature>
<dbReference type="InterPro" id="IPR013320">
    <property type="entry name" value="ConA-like_dom_sf"/>
</dbReference>
<dbReference type="PANTHER" id="PTHR10963">
    <property type="entry name" value="GLYCOSYL HYDROLASE-RELATED"/>
    <property type="match status" value="1"/>
</dbReference>
<comment type="similarity">
    <text evidence="1">Belongs to the glycosyl hydrolase 16 family.</text>
</comment>
<dbReference type="AlphaFoldDB" id="A0A832MNX6"/>
<organism evidence="4">
    <name type="scientific">Eiseniibacteriota bacterium</name>
    <dbReference type="NCBI Taxonomy" id="2212470"/>
    <lineage>
        <taxon>Bacteria</taxon>
        <taxon>Candidatus Eiseniibacteriota</taxon>
    </lineage>
</organism>